<organism evidence="2 3">
    <name type="scientific">Autumnicola tepida</name>
    <dbReference type="NCBI Taxonomy" id="3075595"/>
    <lineage>
        <taxon>Bacteria</taxon>
        <taxon>Pseudomonadati</taxon>
        <taxon>Bacteroidota</taxon>
        <taxon>Flavobacteriia</taxon>
        <taxon>Flavobacteriales</taxon>
        <taxon>Flavobacteriaceae</taxon>
        <taxon>Autumnicola</taxon>
    </lineage>
</organism>
<keyword evidence="3" id="KW-1185">Reference proteome</keyword>
<reference evidence="2 3" key="1">
    <citation type="submission" date="2023-09" db="EMBL/GenBank/DDBJ databases">
        <authorList>
            <person name="Rey-Velasco X."/>
        </authorList>
    </citation>
    <scope>NUCLEOTIDE SEQUENCE [LARGE SCALE GENOMIC DNA]</scope>
    <source>
        <strain evidence="2 3">F363</strain>
    </source>
</reference>
<gene>
    <name evidence="2" type="ORF">RM553_00545</name>
</gene>
<proteinExistence type="predicted"/>
<dbReference type="Pfam" id="PF08309">
    <property type="entry name" value="LVIVD"/>
    <property type="match status" value="3"/>
</dbReference>
<keyword evidence="1" id="KW-0732">Signal</keyword>
<feature type="chain" id="PRO_5045567571" description="LVIVD repeat-containing protein" evidence="1">
    <location>
        <begin position="20"/>
        <end position="417"/>
    </location>
</feature>
<dbReference type="Proteomes" id="UP001262889">
    <property type="component" value="Unassembled WGS sequence"/>
</dbReference>
<comment type="caution">
    <text evidence="2">The sequence shown here is derived from an EMBL/GenBank/DDBJ whole genome shotgun (WGS) entry which is preliminary data.</text>
</comment>
<dbReference type="RefSeq" id="WP_311532943.1">
    <property type="nucleotide sequence ID" value="NZ_JAVRHQ010000001.1"/>
</dbReference>
<accession>A0ABU3C4P7</accession>
<dbReference type="EMBL" id="JAVRHQ010000001">
    <property type="protein sequence ID" value="MDT0641306.1"/>
    <property type="molecule type" value="Genomic_DNA"/>
</dbReference>
<dbReference type="InterPro" id="IPR013211">
    <property type="entry name" value="LVIVD"/>
</dbReference>
<protein>
    <recommendedName>
        <fullName evidence="4">LVIVD repeat-containing protein</fullName>
    </recommendedName>
</protein>
<evidence type="ECO:0000313" key="2">
    <source>
        <dbReference type="EMBL" id="MDT0641306.1"/>
    </source>
</evidence>
<sequence length="417" mass="46901">MKKRTFILFLPLFLVLFNACEKQDSAEEETYEVAVPITQPIAEFRSSVKIQEPKAIIEAGKIYSYKDYVFVNDKYQGIHIIDNSDHYVPEKIAYLKIPKNVDIAVKDEMLYADSGMDLVVFDISDINNIKQVERLENVFPNTNYVVPEGAAFVDNQNFDPQSEVVVGYVMESRKIEMTDYGDDIVFFDNAAEVSYSSGGGNSGTGGSMARFKIVSDYLYAVDQQSIMVFDISSLTDPQKLSEEYVGWDIETIFNEKDHLYLGSTTGMYIYSIEDPEKPAFVSRVQHVMGCDPVVVKDDIAYVTIRGGNWCGQEESELVLIDVSDKAAPQTLGAYVMENPYGLGVREDKLFVCDGTAGLKVYDLTNTPDLVLADHFQDVNTYDVIPLEDVLLMIGDNILNQYNYKNNEVNLISSFSLN</sequence>
<evidence type="ECO:0000313" key="3">
    <source>
        <dbReference type="Proteomes" id="UP001262889"/>
    </source>
</evidence>
<dbReference type="SUPFAM" id="SSF101898">
    <property type="entry name" value="NHL repeat"/>
    <property type="match status" value="1"/>
</dbReference>
<name>A0ABU3C4P7_9FLAO</name>
<feature type="signal peptide" evidence="1">
    <location>
        <begin position="1"/>
        <end position="19"/>
    </location>
</feature>
<evidence type="ECO:0008006" key="4">
    <source>
        <dbReference type="Google" id="ProtNLM"/>
    </source>
</evidence>
<evidence type="ECO:0000256" key="1">
    <source>
        <dbReference type="SAM" id="SignalP"/>
    </source>
</evidence>